<keyword evidence="4" id="KW-0067">ATP-binding</keyword>
<dbReference type="InterPro" id="IPR011009">
    <property type="entry name" value="Kinase-like_dom_sf"/>
</dbReference>
<gene>
    <name evidence="8" type="ORF">GQ602_002001</name>
</gene>
<comment type="similarity">
    <text evidence="5">Belongs to the protein kinase superfamily. Ser/Thr protein kinase family. GCN2 subfamily.</text>
</comment>
<dbReference type="SUPFAM" id="SSF56112">
    <property type="entry name" value="Protein kinase-like (PK-like)"/>
    <property type="match status" value="1"/>
</dbReference>
<feature type="region of interest" description="Disordered" evidence="6">
    <location>
        <begin position="519"/>
        <end position="578"/>
    </location>
</feature>
<dbReference type="GO" id="GO:0005634">
    <property type="term" value="C:nucleus"/>
    <property type="evidence" value="ECO:0007669"/>
    <property type="project" value="TreeGrafter"/>
</dbReference>
<feature type="compositionally biased region" description="Polar residues" evidence="6">
    <location>
        <begin position="346"/>
        <end position="355"/>
    </location>
</feature>
<dbReference type="InterPro" id="IPR000719">
    <property type="entry name" value="Prot_kinase_dom"/>
</dbReference>
<protein>
    <submittedName>
        <fullName evidence="8">WEE/WEE-UNCLASSIFIED protein kinase</fullName>
    </submittedName>
</protein>
<proteinExistence type="inferred from homology"/>
<accession>A0A8H4VF02</accession>
<feature type="compositionally biased region" description="Low complexity" evidence="6">
    <location>
        <begin position="399"/>
        <end position="412"/>
    </location>
</feature>
<feature type="region of interest" description="Disordered" evidence="6">
    <location>
        <begin position="686"/>
        <end position="705"/>
    </location>
</feature>
<dbReference type="Proteomes" id="UP000562929">
    <property type="component" value="Unassembled WGS sequence"/>
</dbReference>
<dbReference type="InterPro" id="IPR008271">
    <property type="entry name" value="Ser/Thr_kinase_AS"/>
</dbReference>
<dbReference type="PANTHER" id="PTHR11042:SF196">
    <property type="entry name" value="MITOSIS INHIBITOR PROTEIN KINASE SWE1"/>
    <property type="match status" value="1"/>
</dbReference>
<feature type="compositionally biased region" description="Basic and acidic residues" evidence="6">
    <location>
        <begin position="329"/>
        <end position="342"/>
    </location>
</feature>
<dbReference type="Gene3D" id="1.10.510.10">
    <property type="entry name" value="Transferase(Phosphotransferase) domain 1"/>
    <property type="match status" value="1"/>
</dbReference>
<dbReference type="AlphaFoldDB" id="A0A8H4VF02"/>
<evidence type="ECO:0000259" key="7">
    <source>
        <dbReference type="PROSITE" id="PS50011"/>
    </source>
</evidence>
<evidence type="ECO:0000256" key="3">
    <source>
        <dbReference type="ARBA" id="ARBA00022777"/>
    </source>
</evidence>
<keyword evidence="3 8" id="KW-0418">Kinase</keyword>
<evidence type="ECO:0000256" key="2">
    <source>
        <dbReference type="ARBA" id="ARBA00022741"/>
    </source>
</evidence>
<feature type="region of interest" description="Disordered" evidence="6">
    <location>
        <begin position="1"/>
        <end position="187"/>
    </location>
</feature>
<feature type="compositionally biased region" description="Polar residues" evidence="6">
    <location>
        <begin position="36"/>
        <end position="47"/>
    </location>
</feature>
<feature type="compositionally biased region" description="Low complexity" evidence="6">
    <location>
        <begin position="48"/>
        <end position="63"/>
    </location>
</feature>
<feature type="compositionally biased region" description="Polar residues" evidence="6">
    <location>
        <begin position="71"/>
        <end position="84"/>
    </location>
</feature>
<feature type="compositionally biased region" description="Polar residues" evidence="6">
    <location>
        <begin position="158"/>
        <end position="175"/>
    </location>
</feature>
<feature type="compositionally biased region" description="Low complexity" evidence="6">
    <location>
        <begin position="619"/>
        <end position="632"/>
    </location>
</feature>
<dbReference type="GO" id="GO:0005524">
    <property type="term" value="F:ATP binding"/>
    <property type="evidence" value="ECO:0007669"/>
    <property type="project" value="UniProtKB-KW"/>
</dbReference>
<evidence type="ECO:0000256" key="6">
    <source>
        <dbReference type="SAM" id="MobiDB-lite"/>
    </source>
</evidence>
<keyword evidence="9" id="KW-1185">Reference proteome</keyword>
<feature type="compositionally biased region" description="Low complexity" evidence="6">
    <location>
        <begin position="448"/>
        <end position="457"/>
    </location>
</feature>
<dbReference type="Pfam" id="PF00069">
    <property type="entry name" value="Pkinase"/>
    <property type="match status" value="1"/>
</dbReference>
<evidence type="ECO:0000313" key="9">
    <source>
        <dbReference type="Proteomes" id="UP000562929"/>
    </source>
</evidence>
<evidence type="ECO:0000313" key="8">
    <source>
        <dbReference type="EMBL" id="KAF4591702.1"/>
    </source>
</evidence>
<dbReference type="GO" id="GO:0005737">
    <property type="term" value="C:cytoplasm"/>
    <property type="evidence" value="ECO:0007669"/>
    <property type="project" value="TreeGrafter"/>
</dbReference>
<feature type="region of interest" description="Disordered" evidence="6">
    <location>
        <begin position="655"/>
        <end position="677"/>
    </location>
</feature>
<name>A0A8H4VF02_9HYPO</name>
<feature type="domain" description="Protein kinase" evidence="7">
    <location>
        <begin position="823"/>
        <end position="1146"/>
    </location>
</feature>
<feature type="compositionally biased region" description="Low complexity" evidence="6">
    <location>
        <begin position="304"/>
        <end position="328"/>
    </location>
</feature>
<evidence type="ECO:0000256" key="5">
    <source>
        <dbReference type="ARBA" id="ARBA00037982"/>
    </source>
</evidence>
<organism evidence="8 9">
    <name type="scientific">Ophiocordyceps camponoti-floridani</name>
    <dbReference type="NCBI Taxonomy" id="2030778"/>
    <lineage>
        <taxon>Eukaryota</taxon>
        <taxon>Fungi</taxon>
        <taxon>Dikarya</taxon>
        <taxon>Ascomycota</taxon>
        <taxon>Pezizomycotina</taxon>
        <taxon>Sordariomycetes</taxon>
        <taxon>Hypocreomycetidae</taxon>
        <taxon>Hypocreales</taxon>
        <taxon>Ophiocordycipitaceae</taxon>
        <taxon>Ophiocordyceps</taxon>
    </lineage>
</organism>
<dbReference type="OrthoDB" id="5337378at2759"/>
<feature type="region of interest" description="Disordered" evidence="6">
    <location>
        <begin position="1067"/>
        <end position="1089"/>
    </location>
</feature>
<feature type="region of interest" description="Disordered" evidence="6">
    <location>
        <begin position="600"/>
        <end position="632"/>
    </location>
</feature>
<dbReference type="InterPro" id="IPR050339">
    <property type="entry name" value="CC_SR_Kinase"/>
</dbReference>
<evidence type="ECO:0000256" key="4">
    <source>
        <dbReference type="ARBA" id="ARBA00022840"/>
    </source>
</evidence>
<dbReference type="PROSITE" id="PS50011">
    <property type="entry name" value="PROTEIN_KINASE_DOM"/>
    <property type="match status" value="1"/>
</dbReference>
<dbReference type="EMBL" id="JAACLJ010000002">
    <property type="protein sequence ID" value="KAF4591702.1"/>
    <property type="molecule type" value="Genomic_DNA"/>
</dbReference>
<evidence type="ECO:0000256" key="1">
    <source>
        <dbReference type="ARBA" id="ARBA00022679"/>
    </source>
</evidence>
<dbReference type="Gene3D" id="3.30.200.20">
    <property type="entry name" value="Phosphorylase Kinase, domain 1"/>
    <property type="match status" value="1"/>
</dbReference>
<feature type="region of interest" description="Disordered" evidence="6">
    <location>
        <begin position="271"/>
        <end position="368"/>
    </location>
</feature>
<dbReference type="PROSITE" id="PS00108">
    <property type="entry name" value="PROTEIN_KINASE_ST"/>
    <property type="match status" value="1"/>
</dbReference>
<dbReference type="SMART" id="SM00220">
    <property type="entry name" value="S_TKc"/>
    <property type="match status" value="1"/>
</dbReference>
<dbReference type="PANTHER" id="PTHR11042">
    <property type="entry name" value="EUKARYOTIC TRANSLATION INITIATION FACTOR 2-ALPHA KINASE EIF2-ALPHA KINASE -RELATED"/>
    <property type="match status" value="1"/>
</dbReference>
<feature type="compositionally biased region" description="Polar residues" evidence="6">
    <location>
        <begin position="113"/>
        <end position="125"/>
    </location>
</feature>
<feature type="region of interest" description="Disordered" evidence="6">
    <location>
        <begin position="738"/>
        <end position="796"/>
    </location>
</feature>
<keyword evidence="2" id="KW-0547">Nucleotide-binding</keyword>
<reference evidence="8 9" key="1">
    <citation type="journal article" date="2020" name="G3 (Bethesda)">
        <title>Genetic Underpinnings of Host Manipulation by Ophiocordyceps as Revealed by Comparative Transcriptomics.</title>
        <authorList>
            <person name="Will I."/>
            <person name="Das B."/>
            <person name="Trinh T."/>
            <person name="Brachmann A."/>
            <person name="Ohm R.A."/>
            <person name="de Bekker C."/>
        </authorList>
    </citation>
    <scope>NUCLEOTIDE SEQUENCE [LARGE SCALE GENOMIC DNA]</scope>
    <source>
        <strain evidence="8 9">EC05</strain>
    </source>
</reference>
<dbReference type="GO" id="GO:0004713">
    <property type="term" value="F:protein tyrosine kinase activity"/>
    <property type="evidence" value="ECO:0007669"/>
    <property type="project" value="TreeGrafter"/>
</dbReference>
<comment type="caution">
    <text evidence="8">The sequence shown here is derived from an EMBL/GenBank/DDBJ whole genome shotgun (WGS) entry which is preliminary data.</text>
</comment>
<keyword evidence="1" id="KW-0808">Transferase</keyword>
<feature type="compositionally biased region" description="Polar residues" evidence="6">
    <location>
        <begin position="93"/>
        <end position="103"/>
    </location>
</feature>
<dbReference type="GO" id="GO:0110031">
    <property type="term" value="P:negative regulation of G2/MI transition of meiotic cell cycle"/>
    <property type="evidence" value="ECO:0007669"/>
    <property type="project" value="TreeGrafter"/>
</dbReference>
<feature type="region of interest" description="Disordered" evidence="6">
    <location>
        <begin position="387"/>
        <end position="458"/>
    </location>
</feature>
<sequence length="1182" mass="126561">MSFSNGAGGTLALPSPTHAHHMDVTSAVRSLRRSISKSPSKLLTRTASQSSSESSLQASSPQSPCRRRFGSTPSRPSLSPSHPQTAPPAFTSAHATNPLSTFTPLRPSVRLSLRSTKSAKTSSPSRPLARARVSPKSPLKRALNDVPDSGNALHPASPSCSPSPGQENGRGSSSTPRRHLDKPARHSVHLDVSGAASQYSFLKALDTAESYMVSTTGALKRSDATMNLDHPNQGSPVAKRRSLHGISGIGQAQELDDVLCGNTDATQHFEIHEDSPSDEYELTGSPDADQGDAPPSPARRDPSDSPSPASSNNMPKRSSSLRRSTLQQRHGDKGSLGRRNGERQLAQMTPETSTPLRHRPRLSTDHFLPPLGNRECLFSTAPSLYPSNHQAEAKGPHPLSRTLTTSTSGNSLNEEECKSTAVPVVPTAAKAPEKPKPHPFSRSLPLNATRPAPAAVRPAHEHIKGVATPNQSQLWIGAFHSTGLVSKVNRNPEEEAEKKLAPPDTPCKKHANPFATFPPPAAGSAIKRKNHNRNSFAGVPSTPFSRPSGRGAETFDGAPGKGLSIFQRGSGAHHSRRGSVLGLDAEPEDRMLFGEAPELFSNLMDGDAPPTPTKNALTPSLSNLSEQSLESPSANRTFSLPLSAIKPAAAWRESLAAKSKPDASAQSKERDDDAMAHGGVGRAAVATSTLDRQPSPTPCLAPRSSFGRSRFVKGLNAPSPLAAPQSPHLVIPRSENGFAKFSSVEPPTDGRRTPQTPQETLLPLDTSRLSISQAPEGLGESSMPPPVTPTAGRDFRSSTCSFVTPVNGRTSNVDVDTSLSSRFDKVEQVGKGEFSTVYRVSRLEPANGDVTPGEDASALSPAHGQQVFAVKKSKHSYHGPKDRELKLREVGILQALTHAEHVVQYVDSWEHNFHLYIQTEFCEEGTLDRFLGNVGRGGRLDDFRIFKILQDLSLGLKEIHDAGFMHLDMKPANILISFEGALKIGDFGLAQPCSSAEGVDVEGDREYMAPEMLRGKAGPAADMFSLGLMTLEAAANVVLPDNGPTWIALRSGDLSEVPSLTWTPSIEVERDATGKPSSHSSDEIDGSSPPLFGSFKRSELQQPPDFMVEAFHPSSLDSIVRWMTAEAPADRPLVDQVLDLEGLRWVAEHRNAPATVYEGNWGPVDVFPVSIAGDSDTEMTDV</sequence>
<feature type="compositionally biased region" description="Low complexity" evidence="6">
    <location>
        <begin position="421"/>
        <end position="430"/>
    </location>
</feature>